<feature type="transmembrane region" description="Helical" evidence="1">
    <location>
        <begin position="54"/>
        <end position="74"/>
    </location>
</feature>
<gene>
    <name evidence="2" type="ORF">DES52_107137</name>
</gene>
<evidence type="ECO:0000313" key="2">
    <source>
        <dbReference type="EMBL" id="PYE53879.1"/>
    </source>
</evidence>
<name>A0A318SB75_9DEIO</name>
<feature type="transmembrane region" description="Helical" evidence="1">
    <location>
        <begin position="116"/>
        <end position="134"/>
    </location>
</feature>
<keyword evidence="3" id="KW-1185">Reference proteome</keyword>
<keyword evidence="1" id="KW-0472">Membrane</keyword>
<dbReference type="AlphaFoldDB" id="A0A318SB75"/>
<feature type="transmembrane region" description="Helical" evidence="1">
    <location>
        <begin position="20"/>
        <end position="42"/>
    </location>
</feature>
<organism evidence="2 3">
    <name type="scientific">Deinococcus yavapaiensis KR-236</name>
    <dbReference type="NCBI Taxonomy" id="694435"/>
    <lineage>
        <taxon>Bacteria</taxon>
        <taxon>Thermotogati</taxon>
        <taxon>Deinococcota</taxon>
        <taxon>Deinococci</taxon>
        <taxon>Deinococcales</taxon>
        <taxon>Deinococcaceae</taxon>
        <taxon>Deinococcus</taxon>
    </lineage>
</organism>
<protein>
    <submittedName>
        <fullName evidence="2">Uncharacterized protein</fullName>
    </submittedName>
</protein>
<reference evidence="2 3" key="1">
    <citation type="submission" date="2018-06" db="EMBL/GenBank/DDBJ databases">
        <title>Genomic Encyclopedia of Type Strains, Phase IV (KMG-IV): sequencing the most valuable type-strain genomes for metagenomic binning, comparative biology and taxonomic classification.</title>
        <authorList>
            <person name="Goeker M."/>
        </authorList>
    </citation>
    <scope>NUCLEOTIDE SEQUENCE [LARGE SCALE GENOMIC DNA]</scope>
    <source>
        <strain evidence="2 3">DSM 18048</strain>
    </source>
</reference>
<sequence>MNEKAGLHLRPSMWKRLVEFGVSAAALICVLAVFEAVAVIALRFVPANSVHEGVMVWVLSPLQGAVGAYLACRLGSARMKVPARRFALNMLFSAAVLVGVVTTVVLTSSSPLRPDLGALAAKVVGVALGLQFAARESLRWSHRRSTSRRSSP</sequence>
<evidence type="ECO:0000313" key="3">
    <source>
        <dbReference type="Proteomes" id="UP000248326"/>
    </source>
</evidence>
<keyword evidence="1" id="KW-1133">Transmembrane helix</keyword>
<dbReference type="Proteomes" id="UP000248326">
    <property type="component" value="Unassembled WGS sequence"/>
</dbReference>
<feature type="transmembrane region" description="Helical" evidence="1">
    <location>
        <begin position="86"/>
        <end position="110"/>
    </location>
</feature>
<keyword evidence="1" id="KW-0812">Transmembrane</keyword>
<evidence type="ECO:0000256" key="1">
    <source>
        <dbReference type="SAM" id="Phobius"/>
    </source>
</evidence>
<dbReference type="EMBL" id="QJSX01000007">
    <property type="protein sequence ID" value="PYE53879.1"/>
    <property type="molecule type" value="Genomic_DNA"/>
</dbReference>
<proteinExistence type="predicted"/>
<accession>A0A318SB75</accession>
<comment type="caution">
    <text evidence="2">The sequence shown here is derived from an EMBL/GenBank/DDBJ whole genome shotgun (WGS) entry which is preliminary data.</text>
</comment>